<dbReference type="InterPro" id="IPR011250">
    <property type="entry name" value="OMP/PagP_B-barrel"/>
</dbReference>
<dbReference type="eggNOG" id="ENOG5033ERT">
    <property type="taxonomic scope" value="Bacteria"/>
</dbReference>
<comment type="caution">
    <text evidence="2">The sequence shown here is derived from an EMBL/GenBank/DDBJ whole genome shotgun (WGS) entry which is preliminary data.</text>
</comment>
<evidence type="ECO:0000256" key="1">
    <source>
        <dbReference type="SAM" id="SignalP"/>
    </source>
</evidence>
<dbReference type="EMBL" id="AMRI01000002">
    <property type="protein sequence ID" value="EKE77464.1"/>
    <property type="molecule type" value="Genomic_DNA"/>
</dbReference>
<evidence type="ECO:0008006" key="4">
    <source>
        <dbReference type="Google" id="ProtNLM"/>
    </source>
</evidence>
<gene>
    <name evidence="2" type="ORF">B3C1_01595</name>
</gene>
<sequence length="177" mass="19392">MNCKTPVAMALFCLAASQASATTFLTEAGASISRERIDPGSPGLEPYNESTEITPHLMAGAYRTAGQGLLGVALDLDRSNGSTLLGLRALDYRYPLWNNLEVHGFLGGARLDDTRPAYGYYYGFGASYRLPSKSWSIGLDFRGADKMARDKEPGEPTGRQDIYFDVYSLTLSIQKRF</sequence>
<dbReference type="SUPFAM" id="SSF56925">
    <property type="entry name" value="OMPA-like"/>
    <property type="match status" value="1"/>
</dbReference>
<dbReference type="STRING" id="745411.B3C1_01595"/>
<evidence type="ECO:0000313" key="3">
    <source>
        <dbReference type="Proteomes" id="UP000006755"/>
    </source>
</evidence>
<dbReference type="AlphaFoldDB" id="K2K3E0"/>
<name>K2K3E0_9GAMM</name>
<feature type="signal peptide" evidence="1">
    <location>
        <begin position="1"/>
        <end position="21"/>
    </location>
</feature>
<dbReference type="RefSeq" id="WP_008482459.1">
    <property type="nucleotide sequence ID" value="NZ_AMRI01000002.1"/>
</dbReference>
<feature type="chain" id="PRO_5003859616" description="Outer membrane protein beta-barrel domain-containing protein" evidence="1">
    <location>
        <begin position="22"/>
        <end position="177"/>
    </location>
</feature>
<dbReference type="Proteomes" id="UP000006755">
    <property type="component" value="Unassembled WGS sequence"/>
</dbReference>
<proteinExistence type="predicted"/>
<keyword evidence="1" id="KW-0732">Signal</keyword>
<evidence type="ECO:0000313" key="2">
    <source>
        <dbReference type="EMBL" id="EKE77464.1"/>
    </source>
</evidence>
<accession>K2K3E0</accession>
<dbReference type="OrthoDB" id="6386787at2"/>
<reference evidence="2 3" key="1">
    <citation type="journal article" date="2012" name="J. Bacteriol.">
        <title>Genome Sequence of Gallaecimonas xiamenensis Type Strain 3-C-1.</title>
        <authorList>
            <person name="Lai Q."/>
            <person name="Wang L."/>
            <person name="Wang W."/>
            <person name="Shao Z."/>
        </authorList>
    </citation>
    <scope>NUCLEOTIDE SEQUENCE [LARGE SCALE GENOMIC DNA]</scope>
    <source>
        <strain evidence="2 3">3-C-1</strain>
    </source>
</reference>
<keyword evidence="3" id="KW-1185">Reference proteome</keyword>
<protein>
    <recommendedName>
        <fullName evidence="4">Outer membrane protein beta-barrel domain-containing protein</fullName>
    </recommendedName>
</protein>
<organism evidence="2 3">
    <name type="scientific">Gallaecimonas xiamenensis 3-C-1</name>
    <dbReference type="NCBI Taxonomy" id="745411"/>
    <lineage>
        <taxon>Bacteria</taxon>
        <taxon>Pseudomonadati</taxon>
        <taxon>Pseudomonadota</taxon>
        <taxon>Gammaproteobacteria</taxon>
        <taxon>Enterobacterales</taxon>
        <taxon>Gallaecimonadaceae</taxon>
        <taxon>Gallaecimonas</taxon>
    </lineage>
</organism>